<dbReference type="Proteomes" id="UP000193922">
    <property type="component" value="Unassembled WGS sequence"/>
</dbReference>
<dbReference type="EMBL" id="MCFD01000007">
    <property type="protein sequence ID" value="ORX69515.1"/>
    <property type="molecule type" value="Genomic_DNA"/>
</dbReference>
<evidence type="ECO:0000256" key="1">
    <source>
        <dbReference type="SAM" id="Phobius"/>
    </source>
</evidence>
<gene>
    <name evidence="2" type="ORF">DL89DRAFT_267714</name>
</gene>
<feature type="transmembrane region" description="Helical" evidence="1">
    <location>
        <begin position="38"/>
        <end position="57"/>
    </location>
</feature>
<evidence type="ECO:0000313" key="3">
    <source>
        <dbReference type="Proteomes" id="UP000193922"/>
    </source>
</evidence>
<feature type="transmembrane region" description="Helical" evidence="1">
    <location>
        <begin position="6"/>
        <end position="26"/>
    </location>
</feature>
<dbReference type="GeneID" id="63804277"/>
<feature type="transmembrane region" description="Helical" evidence="1">
    <location>
        <begin position="63"/>
        <end position="82"/>
    </location>
</feature>
<accession>A0A1Y1W7Z9</accession>
<evidence type="ECO:0000313" key="2">
    <source>
        <dbReference type="EMBL" id="ORX69515.1"/>
    </source>
</evidence>
<sequence length="166" mass="18302">MGAPVEHIGLLIGMANGCTIIGAILLHHFIKNYGHLNGMVLIHLLGGLSTSTIWYSAKDFNVLAIFTAIFCMSVGSIVPMYPMGKLEESEKESILLGMTQVIKWVFLTTAVAIPVLKVFYFEWVMNYLSTYWVKPAAILVTSGYVTATVGLFVLRFSMSPHLKAKL</sequence>
<name>A0A1Y1W7Z9_9FUNG</name>
<comment type="caution">
    <text evidence="2">The sequence shown here is derived from an EMBL/GenBank/DDBJ whole genome shotgun (WGS) entry which is preliminary data.</text>
</comment>
<dbReference type="AlphaFoldDB" id="A0A1Y1W7Z9"/>
<keyword evidence="1" id="KW-0812">Transmembrane</keyword>
<feature type="transmembrane region" description="Helical" evidence="1">
    <location>
        <begin position="136"/>
        <end position="156"/>
    </location>
</feature>
<dbReference type="RefSeq" id="XP_040743203.1">
    <property type="nucleotide sequence ID" value="XM_040887629.1"/>
</dbReference>
<organism evidence="2 3">
    <name type="scientific">Linderina pennispora</name>
    <dbReference type="NCBI Taxonomy" id="61395"/>
    <lineage>
        <taxon>Eukaryota</taxon>
        <taxon>Fungi</taxon>
        <taxon>Fungi incertae sedis</taxon>
        <taxon>Zoopagomycota</taxon>
        <taxon>Kickxellomycotina</taxon>
        <taxon>Kickxellomycetes</taxon>
        <taxon>Kickxellales</taxon>
        <taxon>Kickxellaceae</taxon>
        <taxon>Linderina</taxon>
    </lineage>
</organism>
<dbReference type="OrthoDB" id="2213137at2759"/>
<feature type="transmembrane region" description="Helical" evidence="1">
    <location>
        <begin position="94"/>
        <end position="116"/>
    </location>
</feature>
<keyword evidence="3" id="KW-1185">Reference proteome</keyword>
<protein>
    <submittedName>
        <fullName evidence="2">Uncharacterized protein</fullName>
    </submittedName>
</protein>
<keyword evidence="1" id="KW-1133">Transmembrane helix</keyword>
<reference evidence="2 3" key="1">
    <citation type="submission" date="2016-07" db="EMBL/GenBank/DDBJ databases">
        <title>Pervasive Adenine N6-methylation of Active Genes in Fungi.</title>
        <authorList>
            <consortium name="DOE Joint Genome Institute"/>
            <person name="Mondo S.J."/>
            <person name="Dannebaum R.O."/>
            <person name="Kuo R.C."/>
            <person name="Labutti K."/>
            <person name="Haridas S."/>
            <person name="Kuo A."/>
            <person name="Salamov A."/>
            <person name="Ahrendt S.R."/>
            <person name="Lipzen A."/>
            <person name="Sullivan W."/>
            <person name="Andreopoulos W.B."/>
            <person name="Clum A."/>
            <person name="Lindquist E."/>
            <person name="Daum C."/>
            <person name="Ramamoorthy G.K."/>
            <person name="Gryganskyi A."/>
            <person name="Culley D."/>
            <person name="Magnuson J.K."/>
            <person name="James T.Y."/>
            <person name="O'Malley M.A."/>
            <person name="Stajich J.E."/>
            <person name="Spatafora J.W."/>
            <person name="Visel A."/>
            <person name="Grigoriev I.V."/>
        </authorList>
    </citation>
    <scope>NUCLEOTIDE SEQUENCE [LARGE SCALE GENOMIC DNA]</scope>
    <source>
        <strain evidence="2 3">ATCC 12442</strain>
    </source>
</reference>
<keyword evidence="1" id="KW-0472">Membrane</keyword>
<proteinExistence type="predicted"/>